<dbReference type="VEuPathDB" id="FungiDB:GWK60_K12199"/>
<evidence type="ECO:0000256" key="1">
    <source>
        <dbReference type="ARBA" id="ARBA00022468"/>
    </source>
</evidence>
<dbReference type="PANTHER" id="PTHR20913:SF7">
    <property type="entry name" value="RE60063P"/>
    <property type="match status" value="1"/>
</dbReference>
<evidence type="ECO:0000259" key="3">
    <source>
        <dbReference type="PROSITE" id="PS50086"/>
    </source>
</evidence>
<feature type="domain" description="Rab-GAP TBC" evidence="3">
    <location>
        <begin position="62"/>
        <end position="269"/>
    </location>
</feature>
<sequence length="501" mass="58149">MHTGYRDQLGLSHYDILSGSEILGSHLENHVREKGKIELLDNTISKKDIDVLRALGYTEFGYARHNLRRKAWHIILRSQYVAEHNDKIQSTAKTVTHKDEKQIELDVNRSFNNLKNGPQRAYLRKVLQKLLIRFFRSNSELSYYQGFHDVISVFILVFLNYDDDNTGEHVIYKVENIESLFYCVEAFSLLYLRDFLMPTLDFSIDQLKVIQNYILNKDEELYEKMQLDVIHPLYAISSVLTVFAHELKPTVDDQSHEIFEVFDMIISSQSMFLPLKIYATLFLQFKSDIITTYEVNIENFENEADLIHCVIQQVIQKNLYSHEIHNESFINAIKKVRLAKASEYTLTNVRDMVNVYSPLLTTARGESQLFTSEEINEIVGKQLIYHNKQQQLKIQAKERLLKPKSKHINSMLSIIGGHGSISPLIKASIAVAIVAILLRMNKNKRIIAGISTGKEFIGEIKHLHSSIFYSLKNSYWKDPLKIVLHTYKKLQNQLSSSDFER</sequence>
<dbReference type="VEuPathDB" id="FungiDB:B1J91_K12452g"/>
<keyword evidence="2" id="KW-0812">Transmembrane</keyword>
<dbReference type="InterPro" id="IPR000195">
    <property type="entry name" value="Rab-GAP-TBC_dom"/>
</dbReference>
<evidence type="ECO:0000313" key="5">
    <source>
        <dbReference type="Proteomes" id="UP000054886"/>
    </source>
</evidence>
<dbReference type="SMART" id="SM00164">
    <property type="entry name" value="TBC"/>
    <property type="match status" value="1"/>
</dbReference>
<name>A0A0W0CYT0_CANGB</name>
<reference evidence="4 5" key="1">
    <citation type="submission" date="2015-10" db="EMBL/GenBank/DDBJ databases">
        <title>Draft genomes sequences of Candida glabrata isolates 1A, 1B, 2A, 2B, 3A and 3B.</title>
        <authorList>
            <person name="Haavelsrud O.E."/>
            <person name="Gaustad P."/>
        </authorList>
    </citation>
    <scope>NUCLEOTIDE SEQUENCE [LARGE SCALE GENOMIC DNA]</scope>
    <source>
        <strain evidence="4">910700640</strain>
    </source>
</reference>
<gene>
    <name evidence="4" type="ORF">AO440_003775</name>
</gene>
<organism evidence="4 5">
    <name type="scientific">Candida glabrata</name>
    <name type="common">Yeast</name>
    <name type="synonym">Torulopsis glabrata</name>
    <dbReference type="NCBI Taxonomy" id="5478"/>
    <lineage>
        <taxon>Eukaryota</taxon>
        <taxon>Fungi</taxon>
        <taxon>Dikarya</taxon>
        <taxon>Ascomycota</taxon>
        <taxon>Saccharomycotina</taxon>
        <taxon>Saccharomycetes</taxon>
        <taxon>Saccharomycetales</taxon>
        <taxon>Saccharomycetaceae</taxon>
        <taxon>Nakaseomyces</taxon>
    </lineage>
</organism>
<accession>A0A0W0CYT0</accession>
<keyword evidence="2" id="KW-0472">Membrane</keyword>
<dbReference type="InterPro" id="IPR045913">
    <property type="entry name" value="TBC20/Gyp8-like"/>
</dbReference>
<dbReference type="Gene3D" id="1.10.472.80">
    <property type="entry name" value="Ypt/Rab-GAP domain of gyp1p, domain 3"/>
    <property type="match status" value="1"/>
</dbReference>
<feature type="transmembrane region" description="Helical" evidence="2">
    <location>
        <begin position="411"/>
        <end position="438"/>
    </location>
</feature>
<dbReference type="PANTHER" id="PTHR20913">
    <property type="entry name" value="TBC1 DOMAIN FAMILY MEMBER 20/GTPASE"/>
    <property type="match status" value="1"/>
</dbReference>
<keyword evidence="2" id="KW-1133">Transmembrane helix</keyword>
<dbReference type="EMBL" id="LLZZ01000126">
    <property type="protein sequence ID" value="KTB02145.1"/>
    <property type="molecule type" value="Genomic_DNA"/>
</dbReference>
<dbReference type="VEuPathDB" id="FungiDB:GVI51_K12287"/>
<evidence type="ECO:0000313" key="4">
    <source>
        <dbReference type="EMBL" id="KTB02145.1"/>
    </source>
</evidence>
<keyword evidence="1" id="KW-0343">GTPase activation</keyword>
<dbReference type="SUPFAM" id="SSF47923">
    <property type="entry name" value="Ypt/Rab-GAP domain of gyp1p"/>
    <property type="match status" value="1"/>
</dbReference>
<comment type="caution">
    <text evidence="4">The sequence shown here is derived from an EMBL/GenBank/DDBJ whole genome shotgun (WGS) entry which is preliminary data.</text>
</comment>
<dbReference type="Pfam" id="PF00566">
    <property type="entry name" value="RabGAP-TBC"/>
    <property type="match status" value="1"/>
</dbReference>
<dbReference type="GO" id="GO:0005789">
    <property type="term" value="C:endoplasmic reticulum membrane"/>
    <property type="evidence" value="ECO:0007669"/>
    <property type="project" value="TreeGrafter"/>
</dbReference>
<dbReference type="Gene3D" id="1.10.8.1310">
    <property type="match status" value="1"/>
</dbReference>
<dbReference type="VEuPathDB" id="FungiDB:CAGL0K12452g"/>
<dbReference type="InterPro" id="IPR035969">
    <property type="entry name" value="Rab-GAP_TBC_sf"/>
</dbReference>
<proteinExistence type="predicted"/>
<dbReference type="AlphaFoldDB" id="A0A0W0CYT0"/>
<dbReference type="GO" id="GO:0005096">
    <property type="term" value="F:GTPase activator activity"/>
    <property type="evidence" value="ECO:0007669"/>
    <property type="project" value="UniProtKB-KW"/>
</dbReference>
<evidence type="ECO:0000256" key="2">
    <source>
        <dbReference type="SAM" id="Phobius"/>
    </source>
</evidence>
<dbReference type="OrthoDB" id="206700at2759"/>
<dbReference type="GO" id="GO:0006888">
    <property type="term" value="P:endoplasmic reticulum to Golgi vesicle-mediated transport"/>
    <property type="evidence" value="ECO:0007669"/>
    <property type="project" value="TreeGrafter"/>
</dbReference>
<dbReference type="PROSITE" id="PS50086">
    <property type="entry name" value="TBC_RABGAP"/>
    <property type="match status" value="1"/>
</dbReference>
<protein>
    <submittedName>
        <fullName evidence="4">GTPase-activating protein GYP8</fullName>
    </submittedName>
</protein>
<dbReference type="Proteomes" id="UP000054886">
    <property type="component" value="Unassembled WGS sequence"/>
</dbReference>